<dbReference type="InterPro" id="IPR032816">
    <property type="entry name" value="VTT_dom"/>
</dbReference>
<keyword evidence="6 7" id="KW-0472">Membrane</keyword>
<feature type="transmembrane region" description="Helical" evidence="7">
    <location>
        <begin position="155"/>
        <end position="176"/>
    </location>
</feature>
<evidence type="ECO:0000256" key="2">
    <source>
        <dbReference type="ARBA" id="ARBA00010792"/>
    </source>
</evidence>
<evidence type="ECO:0000256" key="1">
    <source>
        <dbReference type="ARBA" id="ARBA00004651"/>
    </source>
</evidence>
<accession>A0ABV6C8J6</accession>
<keyword evidence="3 7" id="KW-1003">Cell membrane</keyword>
<dbReference type="RefSeq" id="WP_385876395.1">
    <property type="nucleotide sequence ID" value="NZ_JBHLXE010000043.1"/>
</dbReference>
<evidence type="ECO:0000256" key="6">
    <source>
        <dbReference type="ARBA" id="ARBA00023136"/>
    </source>
</evidence>
<reference evidence="9 10" key="1">
    <citation type="submission" date="2024-09" db="EMBL/GenBank/DDBJ databases">
        <authorList>
            <person name="Sun Q."/>
            <person name="Mori K."/>
        </authorList>
    </citation>
    <scope>NUCLEOTIDE SEQUENCE [LARGE SCALE GENOMIC DNA]</scope>
    <source>
        <strain evidence="9 10">CCM 8545</strain>
    </source>
</reference>
<name>A0ABV6C8J6_9GAMM</name>
<comment type="caution">
    <text evidence="9">The sequence shown here is derived from an EMBL/GenBank/DDBJ whole genome shotgun (WGS) entry which is preliminary data.</text>
</comment>
<feature type="domain" description="VTT" evidence="8">
    <location>
        <begin position="48"/>
        <end position="172"/>
    </location>
</feature>
<dbReference type="PANTHER" id="PTHR30353:SF11">
    <property type="entry name" value="INNER MEMBRANE PROTEIN YQJA"/>
    <property type="match status" value="1"/>
</dbReference>
<evidence type="ECO:0000259" key="8">
    <source>
        <dbReference type="Pfam" id="PF09335"/>
    </source>
</evidence>
<evidence type="ECO:0000313" key="10">
    <source>
        <dbReference type="Proteomes" id="UP001589758"/>
    </source>
</evidence>
<organism evidence="9 10">
    <name type="scientific">Thorsellia kenyensis</name>
    <dbReference type="NCBI Taxonomy" id="1549888"/>
    <lineage>
        <taxon>Bacteria</taxon>
        <taxon>Pseudomonadati</taxon>
        <taxon>Pseudomonadota</taxon>
        <taxon>Gammaproteobacteria</taxon>
        <taxon>Enterobacterales</taxon>
        <taxon>Thorselliaceae</taxon>
        <taxon>Thorsellia</taxon>
    </lineage>
</organism>
<feature type="transmembrane region" description="Helical" evidence="7">
    <location>
        <begin position="21"/>
        <end position="38"/>
    </location>
</feature>
<dbReference type="Proteomes" id="UP001589758">
    <property type="component" value="Unassembled WGS sequence"/>
</dbReference>
<feature type="transmembrane region" description="Helical" evidence="7">
    <location>
        <begin position="188"/>
        <end position="212"/>
    </location>
</feature>
<comment type="subcellular location">
    <subcellularLocation>
        <location evidence="1 7">Cell membrane</location>
        <topology evidence="1 7">Multi-pass membrane protein</topology>
    </subcellularLocation>
</comment>
<protein>
    <submittedName>
        <fullName evidence="9">DedA family protein</fullName>
    </submittedName>
</protein>
<keyword evidence="4 7" id="KW-0812">Transmembrane</keyword>
<evidence type="ECO:0000256" key="7">
    <source>
        <dbReference type="RuleBase" id="RU367016"/>
    </source>
</evidence>
<feature type="transmembrane region" description="Helical" evidence="7">
    <location>
        <begin position="123"/>
        <end position="143"/>
    </location>
</feature>
<evidence type="ECO:0000256" key="3">
    <source>
        <dbReference type="ARBA" id="ARBA00022475"/>
    </source>
</evidence>
<comment type="similarity">
    <text evidence="2 7">Belongs to the DedA family.</text>
</comment>
<evidence type="ECO:0000313" key="9">
    <source>
        <dbReference type="EMBL" id="MFC0179297.1"/>
    </source>
</evidence>
<keyword evidence="10" id="KW-1185">Reference proteome</keyword>
<proteinExistence type="inferred from homology"/>
<dbReference type="InterPro" id="IPR032818">
    <property type="entry name" value="DedA-like"/>
</dbReference>
<evidence type="ECO:0000256" key="4">
    <source>
        <dbReference type="ARBA" id="ARBA00022692"/>
    </source>
</evidence>
<dbReference type="Pfam" id="PF09335">
    <property type="entry name" value="VTT_dom"/>
    <property type="match status" value="1"/>
</dbReference>
<evidence type="ECO:0000256" key="5">
    <source>
        <dbReference type="ARBA" id="ARBA00022989"/>
    </source>
</evidence>
<gene>
    <name evidence="9" type="ORF">ACFFIT_04165</name>
</gene>
<dbReference type="PANTHER" id="PTHR30353">
    <property type="entry name" value="INNER MEMBRANE PROTEIN DEDA-RELATED"/>
    <property type="match status" value="1"/>
</dbReference>
<keyword evidence="5 7" id="KW-1133">Transmembrane helix</keyword>
<dbReference type="EMBL" id="JBHLXE010000043">
    <property type="protein sequence ID" value="MFC0179297.1"/>
    <property type="molecule type" value="Genomic_DNA"/>
</dbReference>
<sequence length="223" mass="25345">MELFKNIFFALWENDFVTLQNPKLVLGLYAILFLILFLENGLLPAAFLPGDSLLILVGVLISKGAMSLPIALIILVSGASLGSWLGYIQGRWLGNTKLVKSWLSHLPEQYHIRTHNLFYKHGLMALLIGRFIAFVRTLMPTLAGVTGLNAKRFQIFNWLSSLFWVLSLTLLGFFFGNTKLFDKYESQFMHVLLALPIILLCFGLISSCYIIWSKKRKKEQSDK</sequence>